<evidence type="ECO:0000313" key="4">
    <source>
        <dbReference type="Proteomes" id="UP000199069"/>
    </source>
</evidence>
<gene>
    <name evidence="3" type="primary">FGENESH: predicted gene_12.158</name>
    <name evidence="3" type="ORF">BN2166_0059980</name>
</gene>
<dbReference type="EMBL" id="CWKI01000012">
    <property type="protein sequence ID" value="CTR10137.1"/>
    <property type="molecule type" value="Genomic_DNA"/>
</dbReference>
<organism evidence="3 4">
    <name type="scientific">Rhodotorula toruloides</name>
    <name type="common">Yeast</name>
    <name type="synonym">Rhodosporidium toruloides</name>
    <dbReference type="NCBI Taxonomy" id="5286"/>
    <lineage>
        <taxon>Eukaryota</taxon>
        <taxon>Fungi</taxon>
        <taxon>Dikarya</taxon>
        <taxon>Basidiomycota</taxon>
        <taxon>Pucciniomycotina</taxon>
        <taxon>Microbotryomycetes</taxon>
        <taxon>Sporidiobolales</taxon>
        <taxon>Sporidiobolaceae</taxon>
        <taxon>Rhodotorula</taxon>
    </lineage>
</organism>
<feature type="transmembrane region" description="Helical" evidence="2">
    <location>
        <begin position="67"/>
        <end position="86"/>
    </location>
</feature>
<dbReference type="Proteomes" id="UP000199069">
    <property type="component" value="Unassembled WGS sequence"/>
</dbReference>
<name>A0A0K3CN68_RHOTO</name>
<protein>
    <recommendedName>
        <fullName evidence="5">Transmembrane protein</fullName>
    </recommendedName>
</protein>
<evidence type="ECO:0008006" key="5">
    <source>
        <dbReference type="Google" id="ProtNLM"/>
    </source>
</evidence>
<keyword evidence="4" id="KW-1185">Reference proteome</keyword>
<evidence type="ECO:0000256" key="1">
    <source>
        <dbReference type="SAM" id="MobiDB-lite"/>
    </source>
</evidence>
<dbReference type="AlphaFoldDB" id="A0A0K3CN68"/>
<feature type="transmembrane region" description="Helical" evidence="2">
    <location>
        <begin position="37"/>
        <end position="60"/>
    </location>
</feature>
<keyword evidence="2" id="KW-0472">Membrane</keyword>
<reference evidence="3 4" key="1">
    <citation type="submission" date="2015-07" db="EMBL/GenBank/DDBJ databases">
        <authorList>
            <person name="Cajimat M.N.B."/>
            <person name="Milazzo M.L."/>
            <person name="Fulhorst C.F."/>
        </authorList>
    </citation>
    <scope>NUCLEOTIDE SEQUENCE [LARGE SCALE GENOMIC DNA]</scope>
    <source>
        <strain evidence="3">Single colony</strain>
    </source>
</reference>
<keyword evidence="2" id="KW-1133">Transmembrane helix</keyword>
<proteinExistence type="predicted"/>
<sequence length="174" mass="18950">MARTCGCTLVLVILAFVYPIGAPIALGISHAWFDCLWWTDAILVLVSLGIGGVLTGLVLFPCSFANVWNMGVGYFAAVALSVFVIFQDYQKGRPTTSFNELSKPMPPAGRRSRRARLADDEEELASLGTGPRRMERGESGTSEGGGSTDEEVEARRLRAARRMRNETLQQHATA</sequence>
<keyword evidence="2" id="KW-0812">Transmembrane</keyword>
<accession>A0A0K3CN68</accession>
<evidence type="ECO:0000256" key="2">
    <source>
        <dbReference type="SAM" id="Phobius"/>
    </source>
</evidence>
<feature type="region of interest" description="Disordered" evidence="1">
    <location>
        <begin position="97"/>
        <end position="174"/>
    </location>
</feature>
<evidence type="ECO:0000313" key="3">
    <source>
        <dbReference type="EMBL" id="CTR10137.1"/>
    </source>
</evidence>